<evidence type="ECO:0000313" key="3">
    <source>
        <dbReference type="Proteomes" id="UP000479000"/>
    </source>
</evidence>
<sequence>MAIRFVRTVPQAIHPIIWLGFVRRRSDYSETGLPNKSGPAGPLQPVSLRGRYKNVQQPEAKKTWRRSRRKRRKMERLWNRTITWSQWRMLSLQMEPGTVQLRPKEQDVSWNSHRQKSRPMSLRRPRIQDQISRNQKKRPMFKSQLRIQFQSKYPLQPLSLQ</sequence>
<dbReference type="AlphaFoldDB" id="A0A6H5HS72"/>
<dbReference type="EMBL" id="CADCXU010035394">
    <property type="protein sequence ID" value="CAB0020528.1"/>
    <property type="molecule type" value="Genomic_DNA"/>
</dbReference>
<keyword evidence="3" id="KW-1185">Reference proteome</keyword>
<feature type="compositionally biased region" description="Basic residues" evidence="1">
    <location>
        <begin position="113"/>
        <end position="125"/>
    </location>
</feature>
<dbReference type="Proteomes" id="UP000479000">
    <property type="component" value="Unassembled WGS sequence"/>
</dbReference>
<evidence type="ECO:0000256" key="1">
    <source>
        <dbReference type="SAM" id="MobiDB-lite"/>
    </source>
</evidence>
<gene>
    <name evidence="2" type="ORF">NTEN_LOCUS24101</name>
</gene>
<proteinExistence type="predicted"/>
<accession>A0A6H5HS72</accession>
<name>A0A6H5HS72_9HEMI</name>
<evidence type="ECO:0000313" key="2">
    <source>
        <dbReference type="EMBL" id="CAB0020528.1"/>
    </source>
</evidence>
<protein>
    <submittedName>
        <fullName evidence="2">Uncharacterized protein</fullName>
    </submittedName>
</protein>
<organism evidence="2 3">
    <name type="scientific">Nesidiocoris tenuis</name>
    <dbReference type="NCBI Taxonomy" id="355587"/>
    <lineage>
        <taxon>Eukaryota</taxon>
        <taxon>Metazoa</taxon>
        <taxon>Ecdysozoa</taxon>
        <taxon>Arthropoda</taxon>
        <taxon>Hexapoda</taxon>
        <taxon>Insecta</taxon>
        <taxon>Pterygota</taxon>
        <taxon>Neoptera</taxon>
        <taxon>Paraneoptera</taxon>
        <taxon>Hemiptera</taxon>
        <taxon>Heteroptera</taxon>
        <taxon>Panheteroptera</taxon>
        <taxon>Cimicomorpha</taxon>
        <taxon>Miridae</taxon>
        <taxon>Dicyphina</taxon>
        <taxon>Nesidiocoris</taxon>
    </lineage>
</organism>
<reference evidence="2 3" key="1">
    <citation type="submission" date="2020-02" db="EMBL/GenBank/DDBJ databases">
        <authorList>
            <person name="Ferguson B K."/>
        </authorList>
    </citation>
    <scope>NUCLEOTIDE SEQUENCE [LARGE SCALE GENOMIC DNA]</scope>
</reference>
<feature type="region of interest" description="Disordered" evidence="1">
    <location>
        <begin position="103"/>
        <end position="126"/>
    </location>
</feature>